<dbReference type="Gene3D" id="1.25.40.10">
    <property type="entry name" value="Tetratricopeptide repeat domain"/>
    <property type="match status" value="1"/>
</dbReference>
<keyword evidence="2" id="KW-0732">Signal</keyword>
<evidence type="ECO:0000313" key="4">
    <source>
        <dbReference type="Proteomes" id="UP001295684"/>
    </source>
</evidence>
<feature type="signal peptide" evidence="2">
    <location>
        <begin position="1"/>
        <end position="21"/>
    </location>
</feature>
<proteinExistence type="predicted"/>
<feature type="chain" id="PRO_5042188237" evidence="2">
    <location>
        <begin position="22"/>
        <end position="834"/>
    </location>
</feature>
<name>A0AAD1Y4D2_EUPCR</name>
<dbReference type="InterPro" id="IPR006597">
    <property type="entry name" value="Sel1-like"/>
</dbReference>
<protein>
    <submittedName>
        <fullName evidence="3">Uncharacterized protein</fullName>
    </submittedName>
</protein>
<dbReference type="EMBL" id="CAMPGE010026804">
    <property type="protein sequence ID" value="CAI2384468.1"/>
    <property type="molecule type" value="Genomic_DNA"/>
</dbReference>
<organism evidence="3 4">
    <name type="scientific">Euplotes crassus</name>
    <dbReference type="NCBI Taxonomy" id="5936"/>
    <lineage>
        <taxon>Eukaryota</taxon>
        <taxon>Sar</taxon>
        <taxon>Alveolata</taxon>
        <taxon>Ciliophora</taxon>
        <taxon>Intramacronucleata</taxon>
        <taxon>Spirotrichea</taxon>
        <taxon>Hypotrichia</taxon>
        <taxon>Euplotida</taxon>
        <taxon>Euplotidae</taxon>
        <taxon>Moneuplotes</taxon>
    </lineage>
</organism>
<feature type="compositionally biased region" description="Basic and acidic residues" evidence="1">
    <location>
        <begin position="331"/>
        <end position="344"/>
    </location>
</feature>
<feature type="region of interest" description="Disordered" evidence="1">
    <location>
        <begin position="322"/>
        <end position="344"/>
    </location>
</feature>
<dbReference type="SMART" id="SM00671">
    <property type="entry name" value="SEL1"/>
    <property type="match status" value="3"/>
</dbReference>
<sequence length="834" mass="96539">MEMIFRLLLASFCFISALSLAKKMSIVEAISDIDELIYANFTLKIPETIKNTYRASILPAYLHVFIGKVENNDTFIEEPIPVSISKAVESMKKFQRGQNYYSYALKDFLHKMSLLVEEIESPYPDSDSYVNLKEYLSHDHNSVLDEKIFNGDYLNYAGMMALNDGYFCSLDEEEDANLIEISQKFFEFLSTMSSDRISEKDIETLNFVSYEECNNTLEFLDVADQIRNYKVTHEKEIMKLAQQIIKEVDQDTPTDLSPKDLFDLDYYAQLSKAKEFMEEAIIKIGEELIETKNVKENSKTEEFKDKVKEFKHINTTDEFHKNKTSQVNTTEHVDDHKVPESEEKEQRLGIPLGQGGLGNQPQVAQQNQVQNEVFDDGIDEVVDNLLNDIQPGIGGRIGNFFYGIAMSSIAAMTEFWNNRILPASLKKEKMFDNEDHPFIKRIKEHAFSNTSESDEYLLILGNIYAEGNAQYGIVEDIDKAAEYYEMSANLGNMEAVVYIGTYYLNRDKLKSFKYLNKCVNENIIMCHFSIGSLYADPLYEKSDTEKAIHHLTISLKDPDLKHLSAQALKILYRHGENTFEKEKMPEDFLAKSEEYFEIEYFSSDFKMFRDSDRNYFVNRILDEIDFENQQEIARLTDKFIEYVKFTEIDRDTTRWYNLGYVKYSMGEFDRALLSFAFGAAIDHTDSMMAAGYIWTENLTNLTCRFGNNLICGAYYYLRAGLNGDRNGVNHFIKILYTLAAEKPENEKKILLEICYKSYNLISGFSAHTMYNQAWMSFFGEGTEQNSTLAYENLDILLTKTWEKAPKNILPVVLAMVYFEVYETLPGGMRRFIKF</sequence>
<evidence type="ECO:0000313" key="3">
    <source>
        <dbReference type="EMBL" id="CAI2384468.1"/>
    </source>
</evidence>
<reference evidence="3" key="1">
    <citation type="submission" date="2023-07" db="EMBL/GenBank/DDBJ databases">
        <authorList>
            <consortium name="AG Swart"/>
            <person name="Singh M."/>
            <person name="Singh A."/>
            <person name="Seah K."/>
            <person name="Emmerich C."/>
        </authorList>
    </citation>
    <scope>NUCLEOTIDE SEQUENCE</scope>
    <source>
        <strain evidence="3">DP1</strain>
    </source>
</reference>
<dbReference type="AlphaFoldDB" id="A0AAD1Y4D2"/>
<evidence type="ECO:0000256" key="2">
    <source>
        <dbReference type="SAM" id="SignalP"/>
    </source>
</evidence>
<keyword evidence="4" id="KW-1185">Reference proteome</keyword>
<evidence type="ECO:0000256" key="1">
    <source>
        <dbReference type="SAM" id="MobiDB-lite"/>
    </source>
</evidence>
<gene>
    <name evidence="3" type="ORF">ECRASSUSDP1_LOCUS25996</name>
</gene>
<dbReference type="Proteomes" id="UP001295684">
    <property type="component" value="Unassembled WGS sequence"/>
</dbReference>
<dbReference type="SUPFAM" id="SSF81901">
    <property type="entry name" value="HCP-like"/>
    <property type="match status" value="1"/>
</dbReference>
<comment type="caution">
    <text evidence="3">The sequence shown here is derived from an EMBL/GenBank/DDBJ whole genome shotgun (WGS) entry which is preliminary data.</text>
</comment>
<dbReference type="InterPro" id="IPR011990">
    <property type="entry name" value="TPR-like_helical_dom_sf"/>
</dbReference>
<accession>A0AAD1Y4D2</accession>